<name>A0A060NP85_9BURK</name>
<dbReference type="InterPro" id="IPR027417">
    <property type="entry name" value="P-loop_NTPase"/>
</dbReference>
<evidence type="ECO:0000256" key="8">
    <source>
        <dbReference type="ARBA" id="ARBA00023125"/>
    </source>
</evidence>
<dbReference type="InterPro" id="IPR014016">
    <property type="entry name" value="UvrD-like_ATP-bd"/>
</dbReference>
<keyword evidence="5 15" id="KW-0347">Helicase</keyword>
<dbReference type="GO" id="GO:0004527">
    <property type="term" value="F:exonuclease activity"/>
    <property type="evidence" value="ECO:0007669"/>
    <property type="project" value="UniProtKB-KW"/>
</dbReference>
<dbReference type="OrthoDB" id="5905204at2"/>
<dbReference type="InterPro" id="IPR014017">
    <property type="entry name" value="DNA_helicase_UvrD-like_C"/>
</dbReference>
<evidence type="ECO:0000256" key="3">
    <source>
        <dbReference type="ARBA" id="ARBA00022763"/>
    </source>
</evidence>
<keyword evidence="20" id="KW-1185">Reference proteome</keyword>
<dbReference type="Proteomes" id="UP000066014">
    <property type="component" value="Chromosome"/>
</dbReference>
<evidence type="ECO:0000256" key="13">
    <source>
        <dbReference type="ARBA" id="ARBA00034923"/>
    </source>
</evidence>
<evidence type="ECO:0000256" key="14">
    <source>
        <dbReference type="ARBA" id="ARBA00048988"/>
    </source>
</evidence>
<evidence type="ECO:0000256" key="7">
    <source>
        <dbReference type="ARBA" id="ARBA00022840"/>
    </source>
</evidence>
<dbReference type="STRING" id="1458426.SMCB_2103"/>
<evidence type="ECO:0000256" key="10">
    <source>
        <dbReference type="ARBA" id="ARBA00023235"/>
    </source>
</evidence>
<dbReference type="InterPro" id="IPR000212">
    <property type="entry name" value="DNA_helicase_UvrD/REP"/>
</dbReference>
<evidence type="ECO:0000256" key="2">
    <source>
        <dbReference type="ARBA" id="ARBA00022741"/>
    </source>
</evidence>
<keyword evidence="7 15" id="KW-0067">ATP-binding</keyword>
<feature type="compositionally biased region" description="Pro residues" evidence="16">
    <location>
        <begin position="1153"/>
        <end position="1165"/>
    </location>
</feature>
<evidence type="ECO:0000256" key="16">
    <source>
        <dbReference type="SAM" id="MobiDB-lite"/>
    </source>
</evidence>
<evidence type="ECO:0000256" key="9">
    <source>
        <dbReference type="ARBA" id="ARBA00023204"/>
    </source>
</evidence>
<dbReference type="Pfam" id="PF00580">
    <property type="entry name" value="UvrD-helicase"/>
    <property type="match status" value="1"/>
</dbReference>
<proteinExistence type="predicted"/>
<feature type="region of interest" description="Disordered" evidence="16">
    <location>
        <begin position="964"/>
        <end position="995"/>
    </location>
</feature>
<feature type="compositionally biased region" description="Low complexity" evidence="16">
    <location>
        <begin position="976"/>
        <end position="995"/>
    </location>
</feature>
<comment type="catalytic activity">
    <reaction evidence="14">
        <text>ATP + H2O = ADP + phosphate + H(+)</text>
        <dbReference type="Rhea" id="RHEA:13065"/>
        <dbReference type="ChEBI" id="CHEBI:15377"/>
        <dbReference type="ChEBI" id="CHEBI:15378"/>
        <dbReference type="ChEBI" id="CHEBI:30616"/>
        <dbReference type="ChEBI" id="CHEBI:43474"/>
        <dbReference type="ChEBI" id="CHEBI:456216"/>
        <dbReference type="EC" id="5.6.2.4"/>
    </reaction>
</comment>
<feature type="region of interest" description="Disordered" evidence="16">
    <location>
        <begin position="284"/>
        <end position="309"/>
    </location>
</feature>
<feature type="compositionally biased region" description="Low complexity" evidence="16">
    <location>
        <begin position="1166"/>
        <end position="1181"/>
    </location>
</feature>
<accession>A0A060NP85</accession>
<feature type="region of interest" description="Disordered" evidence="16">
    <location>
        <begin position="1017"/>
        <end position="1058"/>
    </location>
</feature>
<dbReference type="GO" id="GO:0005524">
    <property type="term" value="F:ATP binding"/>
    <property type="evidence" value="ECO:0007669"/>
    <property type="project" value="UniProtKB-UniRule"/>
</dbReference>
<feature type="compositionally biased region" description="Low complexity" evidence="16">
    <location>
        <begin position="1028"/>
        <end position="1047"/>
    </location>
</feature>
<sequence length="1272" mass="138620">MNPAAPAPLPTSTSEARPDTGTPADPAVPDDAALLELDKANRQRAIDPSCSFIVEAPAGAGKTELLTQRFLALLQHVEEPEQIVALTFTHKAAAEMRERIVGSLELAALGHPPTEAHRQRTYELGLQVLQHERQRQRQWGLLQQPARLRITTLDALCGQLARQMPLLSRLGSQPGIAADAQPHYRRAAQETLRLLDADGPLADCLERVLERFDHQPARLGELLQAMLARREAWLALCHQGADLQQAEAALRDLIDDELRRLVALLPAGWQAALQPAARWAAAHALQQRSTPDADAAPTEAPNPAAQQPLQAVADWQQPLRGDSAELPLWRGLAELLLTQKGGPRQKIPAAYGLSGAGNKALAAAFKCGLEALPEAAAAALARVRRLPEPHYGGNDRAFIADLLAVLKVAAAQLWLVFQQAREVDFAEIALQALHALGRAEEPSELQLQLDHRISHLLIDEFQDTSPLQVELLERLTAGWQAGDGRTLFLVGDPMQSIYRFRKAEVGLFLQVRAHGLGAIQPQPLHLYRNNRSQPPLVRWVNQTFAHVFGPHDDHRRGAVRFAPASPTRTGHPLARVQWHPLIENRATSAQANAGEGEPQPDDEPGSSAEREAQQVLALIAQARADDPDGSIAVLVRARRHLEALVPALRALPQRLAFQAVEIEALAERQPIQDLLILTRALHHLADRVHWLALLRAPWCGLTLADLHLLAADAPRHSVWHLLQDGVRCARLSADGQQRLAHLREVLGLALAHQGQQRPRRWVEGVWQALGGPLTLAQEADLNDTQAYFEVLDRCTRHGVLELERIEAELERLYAAPDPDGAALQLMTLHKAKGLEFDTVILPGLQRKAQGADRALLLWDQVLDDQGHERLLLATQPEAGHDGPSIYDYLLALENERQRNEAKRLLYVGATRARRQLHLLGSATPNPKGDALGKPAPDSLLALLWPVAESEFVRAWRSGLQPCGSDASVGNGTDTNADAGASPKADADADAAAASGPARPTLAEYAHRLQRLKQPGWPAALAHPSTSNTNAGPALAAAPQTPATEAPTLPRRPASASPDTASAIGTLVHRYLELIAHDGLDAWPSTRLPPLHGAMQQWLRAQGLSAPEATAAANRVQRHLHTTLSSADGRWLLSAHTDAASECAIGSVVHLTPVPPPAPAFEPGPEPGNEQPPSSGHSPHPLHVIDRTFVHQGRRWIVDYKTTEHEPSAQRNGDLDTWRAQLQRYRALHDDALPVQLAVFLTHSGRLLRLSENQESNPVMPDCLSASEPPNAR</sequence>
<evidence type="ECO:0000313" key="20">
    <source>
        <dbReference type="Proteomes" id="UP000066014"/>
    </source>
</evidence>
<keyword evidence="6" id="KW-0269">Exonuclease</keyword>
<dbReference type="PANTHER" id="PTHR11070">
    <property type="entry name" value="UVRD / RECB / PCRA DNA HELICASE FAMILY MEMBER"/>
    <property type="match status" value="1"/>
</dbReference>
<dbReference type="GO" id="GO:0000725">
    <property type="term" value="P:recombinational repair"/>
    <property type="evidence" value="ECO:0007669"/>
    <property type="project" value="TreeGrafter"/>
</dbReference>
<evidence type="ECO:0000256" key="5">
    <source>
        <dbReference type="ARBA" id="ARBA00022806"/>
    </source>
</evidence>
<keyword evidence="8" id="KW-0238">DNA-binding</keyword>
<feature type="region of interest" description="Disordered" evidence="16">
    <location>
        <begin position="1"/>
        <end position="29"/>
    </location>
</feature>
<feature type="compositionally biased region" description="Low complexity" evidence="16">
    <location>
        <begin position="19"/>
        <end position="29"/>
    </location>
</feature>
<dbReference type="SUPFAM" id="SSF52540">
    <property type="entry name" value="P-loop containing nucleoside triphosphate hydrolases"/>
    <property type="match status" value="1"/>
</dbReference>
<keyword evidence="9" id="KW-0234">DNA repair</keyword>
<feature type="domain" description="UvrD-like helicase ATP-binding" evidence="17">
    <location>
        <begin position="35"/>
        <end position="533"/>
    </location>
</feature>
<dbReference type="GO" id="GO:0003677">
    <property type="term" value="F:DNA binding"/>
    <property type="evidence" value="ECO:0007669"/>
    <property type="project" value="UniProtKB-KW"/>
</dbReference>
<dbReference type="GO" id="GO:0005829">
    <property type="term" value="C:cytosol"/>
    <property type="evidence" value="ECO:0007669"/>
    <property type="project" value="TreeGrafter"/>
</dbReference>
<keyword evidence="10" id="KW-0413">Isomerase</keyword>
<evidence type="ECO:0000256" key="1">
    <source>
        <dbReference type="ARBA" id="ARBA00022722"/>
    </source>
</evidence>
<organism evidence="19 20">
    <name type="scientific">Serpentinimonas maccroryi</name>
    <dbReference type="NCBI Taxonomy" id="1458426"/>
    <lineage>
        <taxon>Bacteria</taxon>
        <taxon>Pseudomonadati</taxon>
        <taxon>Pseudomonadota</taxon>
        <taxon>Betaproteobacteria</taxon>
        <taxon>Burkholderiales</taxon>
        <taxon>Comamonadaceae</taxon>
        <taxon>Serpentinimonas</taxon>
    </lineage>
</organism>
<dbReference type="PANTHER" id="PTHR11070:SF2">
    <property type="entry name" value="ATP-DEPENDENT DNA HELICASE SRS2"/>
    <property type="match status" value="1"/>
</dbReference>
<evidence type="ECO:0000256" key="4">
    <source>
        <dbReference type="ARBA" id="ARBA00022801"/>
    </source>
</evidence>
<dbReference type="PROSITE" id="PS51217">
    <property type="entry name" value="UVRD_HELICASE_CTER"/>
    <property type="match status" value="1"/>
</dbReference>
<dbReference type="AlphaFoldDB" id="A0A060NP85"/>
<keyword evidence="1" id="KW-0540">Nuclease</keyword>
<reference evidence="19 20" key="1">
    <citation type="journal article" date="2014" name="Nat. Commun.">
        <title>Physiological and genomic features of highly alkaliphilic hydrogen-utilizing Betaproteobacteria from a continental serpentinizing site.</title>
        <authorList>
            <person name="Suzuki S."/>
            <person name="Kuenen J.G."/>
            <person name="Schipper K."/>
            <person name="van der Velde S."/>
            <person name="Ishii S."/>
            <person name="Wu A."/>
            <person name="Sorokin D.Y."/>
            <person name="Tenney A."/>
            <person name="Meng X.Y."/>
            <person name="Morrill P.L."/>
            <person name="Kamagata Y."/>
            <person name="Muyzer G."/>
            <person name="Nealson K.H."/>
        </authorList>
    </citation>
    <scope>NUCLEOTIDE SEQUENCE [LARGE SCALE GENOMIC DNA]</scope>
    <source>
        <strain evidence="19 20">B1</strain>
    </source>
</reference>
<dbReference type="GO" id="GO:0033202">
    <property type="term" value="C:DNA helicase complex"/>
    <property type="evidence" value="ECO:0007669"/>
    <property type="project" value="TreeGrafter"/>
</dbReference>
<protein>
    <recommendedName>
        <fullName evidence="12">DNA 3'-5' helicase</fullName>
        <ecNumber evidence="12">5.6.2.4</ecNumber>
    </recommendedName>
    <alternativeName>
        <fullName evidence="13">DNA 3'-5' helicase II</fullName>
    </alternativeName>
</protein>
<evidence type="ECO:0000256" key="12">
    <source>
        <dbReference type="ARBA" id="ARBA00034808"/>
    </source>
</evidence>
<dbReference type="RefSeq" id="WP_082027366.1">
    <property type="nucleotide sequence ID" value="NZ_AP014569.1"/>
</dbReference>
<evidence type="ECO:0000256" key="11">
    <source>
        <dbReference type="ARBA" id="ARBA00034617"/>
    </source>
</evidence>
<dbReference type="Gene3D" id="3.90.320.10">
    <property type="match status" value="1"/>
</dbReference>
<dbReference type="Gene3D" id="3.40.50.300">
    <property type="entry name" value="P-loop containing nucleotide triphosphate hydrolases"/>
    <property type="match status" value="4"/>
</dbReference>
<keyword evidence="2 15" id="KW-0547">Nucleotide-binding</keyword>
<comment type="catalytic activity">
    <reaction evidence="11">
        <text>Couples ATP hydrolysis with the unwinding of duplex DNA by translocating in the 3'-5' direction.</text>
        <dbReference type="EC" id="5.6.2.4"/>
    </reaction>
</comment>
<gene>
    <name evidence="19" type="ORF">SMCB_2103</name>
</gene>
<feature type="binding site" evidence="15">
    <location>
        <begin position="56"/>
        <end position="63"/>
    </location>
    <ligand>
        <name>ATP</name>
        <dbReference type="ChEBI" id="CHEBI:30616"/>
    </ligand>
</feature>
<dbReference type="Pfam" id="PF13361">
    <property type="entry name" value="UvrD_C"/>
    <property type="match status" value="1"/>
</dbReference>
<dbReference type="GO" id="GO:0043138">
    <property type="term" value="F:3'-5' DNA helicase activity"/>
    <property type="evidence" value="ECO:0007669"/>
    <property type="project" value="UniProtKB-EC"/>
</dbReference>
<dbReference type="HOGENOM" id="CLU_009270_0_0_4"/>
<dbReference type="SUPFAM" id="SSF52980">
    <property type="entry name" value="Restriction endonuclease-like"/>
    <property type="match status" value="1"/>
</dbReference>
<evidence type="ECO:0000259" key="17">
    <source>
        <dbReference type="PROSITE" id="PS51198"/>
    </source>
</evidence>
<keyword evidence="3" id="KW-0227">DNA damage</keyword>
<keyword evidence="4 15" id="KW-0378">Hydrolase</keyword>
<feature type="domain" description="UvrD-like helicase C-terminal" evidence="18">
    <location>
        <begin position="568"/>
        <end position="833"/>
    </location>
</feature>
<dbReference type="PROSITE" id="PS51198">
    <property type="entry name" value="UVRD_HELICASE_ATP_BIND"/>
    <property type="match status" value="1"/>
</dbReference>
<dbReference type="InterPro" id="IPR011604">
    <property type="entry name" value="PDDEXK-like_dom_sf"/>
</dbReference>
<dbReference type="KEGG" id="cbab:SMCB_2103"/>
<evidence type="ECO:0000259" key="18">
    <source>
        <dbReference type="PROSITE" id="PS51217"/>
    </source>
</evidence>
<feature type="region of interest" description="Disordered" evidence="16">
    <location>
        <begin position="1153"/>
        <end position="1181"/>
    </location>
</feature>
<evidence type="ECO:0000256" key="6">
    <source>
        <dbReference type="ARBA" id="ARBA00022839"/>
    </source>
</evidence>
<dbReference type="Gene3D" id="1.10.486.10">
    <property type="entry name" value="PCRA, domain 4"/>
    <property type="match status" value="1"/>
</dbReference>
<feature type="region of interest" description="Disordered" evidence="16">
    <location>
        <begin position="590"/>
        <end position="611"/>
    </location>
</feature>
<feature type="region of interest" description="Disordered" evidence="16">
    <location>
        <begin position="1251"/>
        <end position="1272"/>
    </location>
</feature>
<evidence type="ECO:0000313" key="19">
    <source>
        <dbReference type="EMBL" id="BAO84331.1"/>
    </source>
</evidence>
<dbReference type="EMBL" id="AP014569">
    <property type="protein sequence ID" value="BAO84331.1"/>
    <property type="molecule type" value="Genomic_DNA"/>
</dbReference>
<evidence type="ECO:0000256" key="15">
    <source>
        <dbReference type="PROSITE-ProRule" id="PRU00560"/>
    </source>
</evidence>
<dbReference type="EC" id="5.6.2.4" evidence="12"/>
<dbReference type="InterPro" id="IPR011335">
    <property type="entry name" value="Restrct_endonuc-II-like"/>
</dbReference>